<feature type="region of interest" description="Disordered" evidence="1">
    <location>
        <begin position="439"/>
        <end position="554"/>
    </location>
</feature>
<name>A0A6P4Z685_BRABE</name>
<feature type="compositionally biased region" description="Acidic residues" evidence="1">
    <location>
        <begin position="138"/>
        <end position="158"/>
    </location>
</feature>
<dbReference type="AlphaFoldDB" id="A0A6P4Z685"/>
<feature type="compositionally biased region" description="Basic and acidic residues" evidence="1">
    <location>
        <begin position="439"/>
        <end position="461"/>
    </location>
</feature>
<dbReference type="Proteomes" id="UP000515135">
    <property type="component" value="Unplaced"/>
</dbReference>
<dbReference type="KEGG" id="bbel:109471667"/>
<keyword evidence="2" id="KW-1185">Reference proteome</keyword>
<feature type="compositionally biased region" description="Basic and acidic residues" evidence="1">
    <location>
        <begin position="534"/>
        <end position="547"/>
    </location>
</feature>
<evidence type="ECO:0000256" key="1">
    <source>
        <dbReference type="SAM" id="MobiDB-lite"/>
    </source>
</evidence>
<dbReference type="OrthoDB" id="10068493at2759"/>
<evidence type="ECO:0000313" key="2">
    <source>
        <dbReference type="Proteomes" id="UP000515135"/>
    </source>
</evidence>
<feature type="region of interest" description="Disordered" evidence="1">
    <location>
        <begin position="394"/>
        <end position="416"/>
    </location>
</feature>
<reference evidence="3" key="1">
    <citation type="submission" date="2025-08" db="UniProtKB">
        <authorList>
            <consortium name="RefSeq"/>
        </authorList>
    </citation>
    <scope>IDENTIFICATION</scope>
    <source>
        <tissue evidence="3">Gonad</tissue>
    </source>
</reference>
<proteinExistence type="predicted"/>
<evidence type="ECO:0000313" key="3">
    <source>
        <dbReference type="RefSeq" id="XP_019626562.1"/>
    </source>
</evidence>
<feature type="compositionally biased region" description="Acidic residues" evidence="1">
    <location>
        <begin position="107"/>
        <end position="116"/>
    </location>
</feature>
<feature type="compositionally biased region" description="Basic residues" evidence="1">
    <location>
        <begin position="214"/>
        <end position="230"/>
    </location>
</feature>
<feature type="compositionally biased region" description="Acidic residues" evidence="1">
    <location>
        <begin position="182"/>
        <end position="210"/>
    </location>
</feature>
<accession>A0A6P4Z685</accession>
<dbReference type="GeneID" id="109471667"/>
<organism evidence="2 3">
    <name type="scientific">Branchiostoma belcheri</name>
    <name type="common">Amphioxus</name>
    <dbReference type="NCBI Taxonomy" id="7741"/>
    <lineage>
        <taxon>Eukaryota</taxon>
        <taxon>Metazoa</taxon>
        <taxon>Chordata</taxon>
        <taxon>Cephalochordata</taxon>
        <taxon>Leptocardii</taxon>
        <taxon>Amphioxiformes</taxon>
        <taxon>Branchiostomatidae</taxon>
        <taxon>Branchiostoma</taxon>
    </lineage>
</organism>
<dbReference type="RefSeq" id="XP_019626562.1">
    <property type="nucleotide sequence ID" value="XM_019771003.1"/>
</dbReference>
<sequence>MVTWSLFTFTGKSGLKKVGFQKETWGDDYYEVKSITEAHGDLTAVVLRFHSASHREQDPPSKLVVKLDNFLAPPKTEWVDLEKAEDAPTFIDTYTSIRQELRKVDDTEPVGSDEDMFAYKSPNNSGSEGEREDLREKEEEEEEGGVVERDALEDEGEGEPNPKRRRYITYQRGKGKESALEMGDDDDDDDDDWQDDGGEESEDDGDDDDDGAKKRPIGGGKKKKKTKTKKRESEEPKQEFEKTVDKMRSLHPEVNTVDDHQMLDKNAGGWRKAVAALLGTGLRNVSSNMATYVTVSTLSPRCYQEALDIMYKWSTGQCLGQGKSLKVTQTIFKPLNGLDSEKETFTLLRRLHTGLIDKDQFDAEAKAKKRSKEQAKVDAERKVQELEEEVKELEKKKTLQEDNEYMGDDGNFSHKKENEQIEAELKEKKKEKEHIEAELKEKKKEKKHIEAELKKKDRETATDSMNPEMATTEDQETATDSMNPEMATTEDQETATDSIKPEMATTEDQETATDSMKPEMATTEDQETATDSTTEDHDTATDSRMPEMDQGTDNLNDLAKDRWVAVALEAPEGWHIAKLESTQGNRVAVSFLQTGLPLVYKWPDLKDKLEVISKCIIDKDVEMIPSGTGTRQYWRMSMATSQRLNQLFDEFKVNYW</sequence>
<feature type="compositionally biased region" description="Basic and acidic residues" evidence="1">
    <location>
        <begin position="231"/>
        <end position="244"/>
    </location>
</feature>
<protein>
    <submittedName>
        <fullName evidence="3">DNA ligase 1-like</fullName>
    </submittedName>
</protein>
<feature type="region of interest" description="Disordered" evidence="1">
    <location>
        <begin position="102"/>
        <end position="244"/>
    </location>
</feature>
<gene>
    <name evidence="3" type="primary">LOC109471667</name>
</gene>
<feature type="compositionally biased region" description="Basic and acidic residues" evidence="1">
    <location>
        <begin position="128"/>
        <end position="137"/>
    </location>
</feature>